<gene>
    <name evidence="1" type="ORF">D3791_11405</name>
</gene>
<sequence>MNIELTRFRVLPGKTEKVNEWMDLLNSNMPAVLETLEQEKMYVETIFSESIDGVEYLYWYSIQGENGAMVQDSNHEIDKAHMEFWKECIDPEFVPQELMPRVNMIPEHIQALMK</sequence>
<organism evidence="1 2">
    <name type="scientific">Glutamicibacter mishrai</name>
    <dbReference type="NCBI Taxonomy" id="1775880"/>
    <lineage>
        <taxon>Bacteria</taxon>
        <taxon>Bacillati</taxon>
        <taxon>Actinomycetota</taxon>
        <taxon>Actinomycetes</taxon>
        <taxon>Micrococcales</taxon>
        <taxon>Micrococcaceae</taxon>
        <taxon>Glutamicibacter</taxon>
    </lineage>
</organism>
<name>A0A6H0SJS9_9MICC</name>
<evidence type="ECO:0000313" key="1">
    <source>
        <dbReference type="EMBL" id="QIV87658.1"/>
    </source>
</evidence>
<dbReference type="EMBL" id="CP032549">
    <property type="protein sequence ID" value="QIV87658.1"/>
    <property type="molecule type" value="Genomic_DNA"/>
</dbReference>
<dbReference type="InterPro" id="IPR046174">
    <property type="entry name" value="DUF6176"/>
</dbReference>
<reference evidence="1 2" key="1">
    <citation type="submission" date="2018-09" db="EMBL/GenBank/DDBJ databases">
        <title>Glutamicibacter mishrai S5-52T (LMG 29155T = KCTC 39846T).</title>
        <authorList>
            <person name="Das S.K."/>
        </authorList>
    </citation>
    <scope>NUCLEOTIDE SEQUENCE [LARGE SCALE GENOMIC DNA]</scope>
    <source>
        <strain evidence="1 2">S5-52</strain>
    </source>
</reference>
<protein>
    <recommendedName>
        <fullName evidence="3">NIPSNAP domain-containing protein</fullName>
    </recommendedName>
</protein>
<keyword evidence="2" id="KW-1185">Reference proteome</keyword>
<dbReference type="Proteomes" id="UP000502331">
    <property type="component" value="Chromosome"/>
</dbReference>
<dbReference type="Pfam" id="PF19673">
    <property type="entry name" value="DUF6176"/>
    <property type="match status" value="1"/>
</dbReference>
<accession>A0A6H0SJS9</accession>
<evidence type="ECO:0000313" key="2">
    <source>
        <dbReference type="Proteomes" id="UP000502331"/>
    </source>
</evidence>
<dbReference type="RefSeq" id="WP_022874803.1">
    <property type="nucleotide sequence ID" value="NZ_CP032549.1"/>
</dbReference>
<evidence type="ECO:0008006" key="3">
    <source>
        <dbReference type="Google" id="ProtNLM"/>
    </source>
</evidence>
<proteinExistence type="predicted"/>
<dbReference type="AlphaFoldDB" id="A0A6H0SJS9"/>